<accession>A0A2P5B7G2</accession>
<evidence type="ECO:0000313" key="2">
    <source>
        <dbReference type="EMBL" id="PON44733.1"/>
    </source>
</evidence>
<keyword evidence="1" id="KW-0812">Transmembrane</keyword>
<feature type="transmembrane region" description="Helical" evidence="1">
    <location>
        <begin position="32"/>
        <end position="51"/>
    </location>
</feature>
<dbReference type="AlphaFoldDB" id="A0A2P5B7G2"/>
<protein>
    <submittedName>
        <fullName evidence="2">Uncharacterized protein</fullName>
    </submittedName>
</protein>
<keyword evidence="3" id="KW-1185">Reference proteome</keyword>
<comment type="caution">
    <text evidence="2">The sequence shown here is derived from an EMBL/GenBank/DDBJ whole genome shotgun (WGS) entry which is preliminary data.</text>
</comment>
<evidence type="ECO:0000313" key="3">
    <source>
        <dbReference type="Proteomes" id="UP000237105"/>
    </source>
</evidence>
<proteinExistence type="predicted"/>
<evidence type="ECO:0000256" key="1">
    <source>
        <dbReference type="SAM" id="Phobius"/>
    </source>
</evidence>
<name>A0A2P5B7G2_PARAD</name>
<gene>
    <name evidence="2" type="ORF">PanWU01x14_264220</name>
</gene>
<keyword evidence="1" id="KW-1133">Transmembrane helix</keyword>
<reference evidence="3" key="1">
    <citation type="submission" date="2016-06" db="EMBL/GenBank/DDBJ databases">
        <title>Parallel loss of symbiosis genes in relatives of nitrogen-fixing non-legume Parasponia.</title>
        <authorList>
            <person name="Van Velzen R."/>
            <person name="Holmer R."/>
            <person name="Bu F."/>
            <person name="Rutten L."/>
            <person name="Van Zeijl A."/>
            <person name="Liu W."/>
            <person name="Santuari L."/>
            <person name="Cao Q."/>
            <person name="Sharma T."/>
            <person name="Shen D."/>
            <person name="Roswanjaya Y."/>
            <person name="Wardhani T."/>
            <person name="Kalhor M.S."/>
            <person name="Jansen J."/>
            <person name="Van den Hoogen J."/>
            <person name="Gungor B."/>
            <person name="Hartog M."/>
            <person name="Hontelez J."/>
            <person name="Verver J."/>
            <person name="Yang W.-C."/>
            <person name="Schijlen E."/>
            <person name="Repin R."/>
            <person name="Schilthuizen M."/>
            <person name="Schranz E."/>
            <person name="Heidstra R."/>
            <person name="Miyata K."/>
            <person name="Fedorova E."/>
            <person name="Kohlen W."/>
            <person name="Bisseling T."/>
            <person name="Smit S."/>
            <person name="Geurts R."/>
        </authorList>
    </citation>
    <scope>NUCLEOTIDE SEQUENCE [LARGE SCALE GENOMIC DNA]</scope>
    <source>
        <strain evidence="3">cv. WU1-14</strain>
    </source>
</reference>
<dbReference type="Proteomes" id="UP000237105">
    <property type="component" value="Unassembled WGS sequence"/>
</dbReference>
<dbReference type="EMBL" id="JXTB01000344">
    <property type="protein sequence ID" value="PON44733.1"/>
    <property type="molecule type" value="Genomic_DNA"/>
</dbReference>
<keyword evidence="1" id="KW-0472">Membrane</keyword>
<sequence>MVAYRWVNVINCIKIVMDLAYILSNSFCYKEMGIVGVLSLLILFVMIGILMKLKSDPILYHQHSISNSPLVCQVSNFESGLWRSWKVGHIPIDNRYIRAQFTKV</sequence>
<organism evidence="2 3">
    <name type="scientific">Parasponia andersonii</name>
    <name type="common">Sponia andersonii</name>
    <dbReference type="NCBI Taxonomy" id="3476"/>
    <lineage>
        <taxon>Eukaryota</taxon>
        <taxon>Viridiplantae</taxon>
        <taxon>Streptophyta</taxon>
        <taxon>Embryophyta</taxon>
        <taxon>Tracheophyta</taxon>
        <taxon>Spermatophyta</taxon>
        <taxon>Magnoliopsida</taxon>
        <taxon>eudicotyledons</taxon>
        <taxon>Gunneridae</taxon>
        <taxon>Pentapetalae</taxon>
        <taxon>rosids</taxon>
        <taxon>fabids</taxon>
        <taxon>Rosales</taxon>
        <taxon>Cannabaceae</taxon>
        <taxon>Parasponia</taxon>
    </lineage>
</organism>